<evidence type="ECO:0000313" key="4">
    <source>
        <dbReference type="Proteomes" id="UP000008703"/>
    </source>
</evidence>
<feature type="compositionally biased region" description="Basic and acidic residues" evidence="1">
    <location>
        <begin position="9"/>
        <end position="21"/>
    </location>
</feature>
<proteinExistence type="predicted"/>
<feature type="region of interest" description="Disordered" evidence="1">
    <location>
        <begin position="1"/>
        <end position="21"/>
    </location>
</feature>
<keyword evidence="2" id="KW-1133">Transmembrane helix</keyword>
<keyword evidence="2" id="KW-0472">Membrane</keyword>
<keyword evidence="2" id="KW-0812">Transmembrane</keyword>
<dbReference type="RefSeq" id="WP_014061430.1">
    <property type="nucleotide sequence ID" value="NC_015957.1"/>
</dbReference>
<dbReference type="EMBL" id="CP002994">
    <property type="protein sequence ID" value="AEM87974.1"/>
    <property type="molecule type" value="Genomic_DNA"/>
</dbReference>
<sequence>MRRHSFGHSFDHSLGHSAPDRTRHAFEPGKLVAGLVILGVAAAYGMDAAGEWDVRPEIVLPALLGGLCVAALTSALTYAVRRRSRRATPEEGQD</sequence>
<evidence type="ECO:0000313" key="3">
    <source>
        <dbReference type="EMBL" id="AEM87974.1"/>
    </source>
</evidence>
<dbReference type="HOGENOM" id="CLU_2385008_0_0_11"/>
<organism evidence="3 4">
    <name type="scientific">Streptomyces violaceusniger (strain Tu 4113)</name>
    <dbReference type="NCBI Taxonomy" id="653045"/>
    <lineage>
        <taxon>Bacteria</taxon>
        <taxon>Bacillati</taxon>
        <taxon>Actinomycetota</taxon>
        <taxon>Actinomycetes</taxon>
        <taxon>Kitasatosporales</taxon>
        <taxon>Streptomycetaceae</taxon>
        <taxon>Streptomyces</taxon>
        <taxon>Streptomyces violaceusniger group</taxon>
    </lineage>
</organism>
<dbReference type="AlphaFoldDB" id="G2P1M5"/>
<feature type="transmembrane region" description="Helical" evidence="2">
    <location>
        <begin position="58"/>
        <end position="80"/>
    </location>
</feature>
<name>G2P1M5_STRV4</name>
<evidence type="ECO:0000256" key="2">
    <source>
        <dbReference type="SAM" id="Phobius"/>
    </source>
</evidence>
<gene>
    <name evidence="3" type="ORF">Strvi_8670</name>
</gene>
<dbReference type="KEGG" id="svl:Strvi_8670"/>
<keyword evidence="4" id="KW-1185">Reference proteome</keyword>
<protein>
    <submittedName>
        <fullName evidence="3">Uncharacterized protein</fullName>
    </submittedName>
</protein>
<evidence type="ECO:0000256" key="1">
    <source>
        <dbReference type="SAM" id="MobiDB-lite"/>
    </source>
</evidence>
<dbReference type="Proteomes" id="UP000008703">
    <property type="component" value="Chromosome"/>
</dbReference>
<accession>G2P1M5</accession>
<reference evidence="3" key="1">
    <citation type="submission" date="2011-08" db="EMBL/GenBank/DDBJ databases">
        <title>Complete sequence of chromosome of Streptomyces violaceusniger Tu 4113.</title>
        <authorList>
            <consortium name="US DOE Joint Genome Institute"/>
            <person name="Lucas S."/>
            <person name="Han J."/>
            <person name="Lapidus A."/>
            <person name="Cheng J.-F."/>
            <person name="Goodwin L."/>
            <person name="Pitluck S."/>
            <person name="Peters L."/>
            <person name="Ivanova N."/>
            <person name="Daligault H."/>
            <person name="Detter J.C."/>
            <person name="Han C."/>
            <person name="Tapia R."/>
            <person name="Land M."/>
            <person name="Hauser L."/>
            <person name="Kyrpides N."/>
            <person name="Ivanova N."/>
            <person name="Pagani I."/>
            <person name="Hagen A."/>
            <person name="Katz L."/>
            <person name="Fiedler H.-P."/>
            <person name="Keasling J."/>
            <person name="Fortman J."/>
            <person name="Woyke T."/>
        </authorList>
    </citation>
    <scope>NUCLEOTIDE SEQUENCE [LARGE SCALE GENOMIC DNA]</scope>
    <source>
        <strain evidence="3">Tu 4113</strain>
    </source>
</reference>
<feature type="transmembrane region" description="Helical" evidence="2">
    <location>
        <begin position="29"/>
        <end position="46"/>
    </location>
</feature>